<sequence>MSWFPSAGRAAPIATSMMVDGPGTIGLHPWGRNNVEGGRRQLFWLAMQSRRRRKKAGGGRCRFKIEATLSSPVFGQTKPIEDARGSGLKRTVRGNRDLAMAIGGTLSRFAPHTAISAPSRTDPNLNGKTMMS</sequence>
<evidence type="ECO:0000256" key="1">
    <source>
        <dbReference type="SAM" id="MobiDB-lite"/>
    </source>
</evidence>
<name>A0ABS5GJV3_9BRAD</name>
<protein>
    <submittedName>
        <fullName evidence="2">Uncharacterized protein</fullName>
    </submittedName>
</protein>
<comment type="caution">
    <text evidence="2">The sequence shown here is derived from an EMBL/GenBank/DDBJ whole genome shotgun (WGS) entry which is preliminary data.</text>
</comment>
<accession>A0ABS5GJV3</accession>
<reference evidence="3" key="1">
    <citation type="journal article" date="2021" name="ISME J.">
        <title>Evolutionary origin and ecological implication of a unique nif island in free-living Bradyrhizobium lineages.</title>
        <authorList>
            <person name="Tao J."/>
        </authorList>
    </citation>
    <scope>NUCLEOTIDE SEQUENCE [LARGE SCALE GENOMIC DNA]</scope>
    <source>
        <strain evidence="3">SZCCT0094</strain>
    </source>
</reference>
<proteinExistence type="predicted"/>
<gene>
    <name evidence="2" type="ORF">JQ619_38295</name>
</gene>
<feature type="compositionally biased region" description="Polar residues" evidence="1">
    <location>
        <begin position="116"/>
        <end position="132"/>
    </location>
</feature>
<organism evidence="2 3">
    <name type="scientific">Bradyrhizobium denitrificans</name>
    <dbReference type="NCBI Taxonomy" id="2734912"/>
    <lineage>
        <taxon>Bacteria</taxon>
        <taxon>Pseudomonadati</taxon>
        <taxon>Pseudomonadota</taxon>
        <taxon>Alphaproteobacteria</taxon>
        <taxon>Hyphomicrobiales</taxon>
        <taxon>Nitrobacteraceae</taxon>
        <taxon>Bradyrhizobium</taxon>
    </lineage>
</organism>
<evidence type="ECO:0000313" key="2">
    <source>
        <dbReference type="EMBL" id="MBR1141602.1"/>
    </source>
</evidence>
<dbReference type="EMBL" id="JAFCLK010000085">
    <property type="protein sequence ID" value="MBR1141602.1"/>
    <property type="molecule type" value="Genomic_DNA"/>
</dbReference>
<evidence type="ECO:0000313" key="3">
    <source>
        <dbReference type="Proteomes" id="UP001314635"/>
    </source>
</evidence>
<dbReference type="RefSeq" id="WP_211400859.1">
    <property type="nucleotide sequence ID" value="NZ_JAFCLK010000085.1"/>
</dbReference>
<keyword evidence="3" id="KW-1185">Reference proteome</keyword>
<feature type="region of interest" description="Disordered" evidence="1">
    <location>
        <begin position="113"/>
        <end position="132"/>
    </location>
</feature>
<dbReference type="Proteomes" id="UP001314635">
    <property type="component" value="Unassembled WGS sequence"/>
</dbReference>